<dbReference type="EMBL" id="GL883006">
    <property type="protein sequence ID" value="EGG24593.1"/>
    <property type="molecule type" value="Genomic_DNA"/>
</dbReference>
<protein>
    <submittedName>
        <fullName evidence="2">Uncharacterized protein</fullName>
    </submittedName>
</protein>
<name>F4PIL3_CACFS</name>
<feature type="region of interest" description="Disordered" evidence="1">
    <location>
        <begin position="146"/>
        <end position="192"/>
    </location>
</feature>
<evidence type="ECO:0000313" key="3">
    <source>
        <dbReference type="Proteomes" id="UP000007797"/>
    </source>
</evidence>
<keyword evidence="3" id="KW-1185">Reference proteome</keyword>
<dbReference type="KEGG" id="dfa:DFA_02836"/>
<feature type="compositionally biased region" description="Pro residues" evidence="1">
    <location>
        <begin position="158"/>
        <end position="174"/>
    </location>
</feature>
<sequence>MDYSELPSITPIPIGENGQALRSLQLINETEYVVIAYASGQRYPFSVAQDGTLTKDTSLDPSNVTLGRRGTTATGHLLQFESTVDLVYVVLFISLQDKRLIHLTNRSFAPGSKFCLSDKHVAPDVLKEKCYHVYDENYQKIIPTPLIEISSTQTTTPPTGPSTEPPATEPPSTPPQTLLAYINHNPIDAQQP</sequence>
<proteinExistence type="predicted"/>
<dbReference type="RefSeq" id="XP_004362444.1">
    <property type="nucleotide sequence ID" value="XM_004362387.1"/>
</dbReference>
<accession>F4PIL3</accession>
<evidence type="ECO:0000313" key="2">
    <source>
        <dbReference type="EMBL" id="EGG24593.1"/>
    </source>
</evidence>
<dbReference type="Proteomes" id="UP000007797">
    <property type="component" value="Unassembled WGS sequence"/>
</dbReference>
<organism evidence="2 3">
    <name type="scientific">Cavenderia fasciculata</name>
    <name type="common">Slime mold</name>
    <name type="synonym">Dictyostelium fasciculatum</name>
    <dbReference type="NCBI Taxonomy" id="261658"/>
    <lineage>
        <taxon>Eukaryota</taxon>
        <taxon>Amoebozoa</taxon>
        <taxon>Evosea</taxon>
        <taxon>Eumycetozoa</taxon>
        <taxon>Dictyostelia</taxon>
        <taxon>Acytosteliales</taxon>
        <taxon>Cavenderiaceae</taxon>
        <taxon>Cavenderia</taxon>
    </lineage>
</organism>
<evidence type="ECO:0000256" key="1">
    <source>
        <dbReference type="SAM" id="MobiDB-lite"/>
    </source>
</evidence>
<dbReference type="GeneID" id="14877425"/>
<gene>
    <name evidence="2" type="ORF">DFA_02836</name>
</gene>
<dbReference type="AlphaFoldDB" id="F4PIL3"/>
<reference evidence="3" key="1">
    <citation type="journal article" date="2011" name="Genome Res.">
        <title>Phylogeny-wide analysis of social amoeba genomes highlights ancient origins for complex intercellular communication.</title>
        <authorList>
            <person name="Heidel A.J."/>
            <person name="Lawal H.M."/>
            <person name="Felder M."/>
            <person name="Schilde C."/>
            <person name="Helps N.R."/>
            <person name="Tunggal B."/>
            <person name="Rivero F."/>
            <person name="John U."/>
            <person name="Schleicher M."/>
            <person name="Eichinger L."/>
            <person name="Platzer M."/>
            <person name="Noegel A.A."/>
            <person name="Schaap P."/>
            <person name="Gloeckner G."/>
        </authorList>
    </citation>
    <scope>NUCLEOTIDE SEQUENCE [LARGE SCALE GENOMIC DNA]</scope>
    <source>
        <strain evidence="3">SH3</strain>
    </source>
</reference>